<proteinExistence type="predicted"/>
<evidence type="ECO:0008006" key="5">
    <source>
        <dbReference type="Google" id="ProtNLM"/>
    </source>
</evidence>
<dbReference type="OrthoDB" id="10590659at2759"/>
<comment type="caution">
    <text evidence="3">The sequence shown here is derived from an EMBL/GenBank/DDBJ whole genome shotgun (WGS) entry which is preliminary data.</text>
</comment>
<keyword evidence="2" id="KW-0732">Signal</keyword>
<dbReference type="AlphaFoldDB" id="A0A8X6NTS4"/>
<dbReference type="EMBL" id="BMAW01061956">
    <property type="protein sequence ID" value="GFT33722.1"/>
    <property type="molecule type" value="Genomic_DNA"/>
</dbReference>
<feature type="region of interest" description="Disordered" evidence="1">
    <location>
        <begin position="38"/>
        <end position="61"/>
    </location>
</feature>
<evidence type="ECO:0000256" key="2">
    <source>
        <dbReference type="SAM" id="SignalP"/>
    </source>
</evidence>
<feature type="signal peptide" evidence="2">
    <location>
        <begin position="1"/>
        <end position="27"/>
    </location>
</feature>
<feature type="chain" id="PRO_5036472941" description="Spider venom protein" evidence="2">
    <location>
        <begin position="28"/>
        <end position="277"/>
    </location>
</feature>
<evidence type="ECO:0000313" key="4">
    <source>
        <dbReference type="Proteomes" id="UP000887013"/>
    </source>
</evidence>
<protein>
    <recommendedName>
        <fullName evidence="5">Spider venom protein</fullName>
    </recommendedName>
</protein>
<feature type="non-terminal residue" evidence="3">
    <location>
        <position position="1"/>
    </location>
</feature>
<keyword evidence="4" id="KW-1185">Reference proteome</keyword>
<evidence type="ECO:0000256" key="1">
    <source>
        <dbReference type="SAM" id="MobiDB-lite"/>
    </source>
</evidence>
<sequence length="277" mass="32126">MGLWEKGFNSWKSITIFLLILLKCTFIESPSVFGKTSNEQQLKESTDFETSSSDTDNEDFEDSVEIVTGDLEGMEHPYIPTDPSTLEFITKYHNIPDDFDKTTLSDKASMSAEQDTSFRTLKLNPKNVFHKLEESRHNAKNYFRSNKEPFKNMFNNFNEPDGYLEEFNLGKQMGSKHVPSLSRIGKNVEGNVDDLYNYPLDDSYEMPQISHLKWKKSLIPHQPEDAGKIYKVLNHAAYKKYKELKNQATKDKIIAKLKNRKIPLIRDLDIYDSNKYP</sequence>
<reference evidence="3" key="1">
    <citation type="submission" date="2020-08" db="EMBL/GenBank/DDBJ databases">
        <title>Multicomponent nature underlies the extraordinary mechanical properties of spider dragline silk.</title>
        <authorList>
            <person name="Kono N."/>
            <person name="Nakamura H."/>
            <person name="Mori M."/>
            <person name="Yoshida Y."/>
            <person name="Ohtoshi R."/>
            <person name="Malay A.D."/>
            <person name="Moran D.A.P."/>
            <person name="Tomita M."/>
            <person name="Numata K."/>
            <person name="Arakawa K."/>
        </authorList>
    </citation>
    <scope>NUCLEOTIDE SEQUENCE</scope>
</reference>
<organism evidence="3 4">
    <name type="scientific">Nephila pilipes</name>
    <name type="common">Giant wood spider</name>
    <name type="synonym">Nephila maculata</name>
    <dbReference type="NCBI Taxonomy" id="299642"/>
    <lineage>
        <taxon>Eukaryota</taxon>
        <taxon>Metazoa</taxon>
        <taxon>Ecdysozoa</taxon>
        <taxon>Arthropoda</taxon>
        <taxon>Chelicerata</taxon>
        <taxon>Arachnida</taxon>
        <taxon>Araneae</taxon>
        <taxon>Araneomorphae</taxon>
        <taxon>Entelegynae</taxon>
        <taxon>Araneoidea</taxon>
        <taxon>Nephilidae</taxon>
        <taxon>Nephila</taxon>
    </lineage>
</organism>
<gene>
    <name evidence="3" type="ORF">NPIL_458871</name>
</gene>
<dbReference type="Proteomes" id="UP000887013">
    <property type="component" value="Unassembled WGS sequence"/>
</dbReference>
<name>A0A8X6NTS4_NEPPI</name>
<evidence type="ECO:0000313" key="3">
    <source>
        <dbReference type="EMBL" id="GFT33722.1"/>
    </source>
</evidence>
<accession>A0A8X6NTS4</accession>